<dbReference type="InterPro" id="IPR009061">
    <property type="entry name" value="DNA-bd_dom_put_sf"/>
</dbReference>
<reference evidence="4" key="1">
    <citation type="journal article" date="2019" name="Int. J. Syst. Evol. Microbiol.">
        <title>The Global Catalogue of Microorganisms (GCM) 10K type strain sequencing project: providing services to taxonomists for standard genome sequencing and annotation.</title>
        <authorList>
            <consortium name="The Broad Institute Genomics Platform"/>
            <consortium name="The Broad Institute Genome Sequencing Center for Infectious Disease"/>
            <person name="Wu L."/>
            <person name="Ma J."/>
        </authorList>
    </citation>
    <scope>NUCLEOTIDE SEQUENCE [LARGE SCALE GENOMIC DNA]</scope>
    <source>
        <strain evidence="4">KCTC 42224</strain>
    </source>
</reference>
<protein>
    <submittedName>
        <fullName evidence="3">MerR family transcriptional regulator</fullName>
    </submittedName>
</protein>
<dbReference type="Gene3D" id="1.10.1660.10">
    <property type="match status" value="1"/>
</dbReference>
<evidence type="ECO:0000259" key="2">
    <source>
        <dbReference type="PROSITE" id="PS50937"/>
    </source>
</evidence>
<feature type="domain" description="HTH merR-type" evidence="2">
    <location>
        <begin position="25"/>
        <end position="93"/>
    </location>
</feature>
<dbReference type="PANTHER" id="PTHR30204">
    <property type="entry name" value="REDOX-CYCLING DRUG-SENSING TRANSCRIPTIONAL ACTIVATOR SOXR"/>
    <property type="match status" value="1"/>
</dbReference>
<sequence length="154" mass="16680">MTDKGHLVSPDSVFDDGKAPDALRTIGEVARLLGVKPHVLRYWEEQFPMLRPLTRAGNRRYYRAEDVALVATIDRLLNREGYTIRGARQALEGGLCPSMPTSTVAPAPAPVAVADQPAAASEPALETELVAAVARLRVHLEQIRSGLSAALDEE</sequence>
<gene>
    <name evidence="3" type="ORF">ACFOOT_20835</name>
</gene>
<dbReference type="PANTHER" id="PTHR30204:SF15">
    <property type="entry name" value="BLL5018 PROTEIN"/>
    <property type="match status" value="1"/>
</dbReference>
<dbReference type="RefSeq" id="WP_191324603.1">
    <property type="nucleotide sequence ID" value="NZ_BMZP01000010.1"/>
</dbReference>
<accession>A0ABV7VCI2</accession>
<dbReference type="InterPro" id="IPR000551">
    <property type="entry name" value="MerR-type_HTH_dom"/>
</dbReference>
<evidence type="ECO:0000313" key="4">
    <source>
        <dbReference type="Proteomes" id="UP001595683"/>
    </source>
</evidence>
<proteinExistence type="predicted"/>
<dbReference type="Pfam" id="PF13411">
    <property type="entry name" value="MerR_1"/>
    <property type="match status" value="1"/>
</dbReference>
<evidence type="ECO:0000313" key="3">
    <source>
        <dbReference type="EMBL" id="MFC3673873.1"/>
    </source>
</evidence>
<keyword evidence="4" id="KW-1185">Reference proteome</keyword>
<dbReference type="InterPro" id="IPR047057">
    <property type="entry name" value="MerR_fam"/>
</dbReference>
<keyword evidence="1" id="KW-0238">DNA-binding</keyword>
<dbReference type="Proteomes" id="UP001595683">
    <property type="component" value="Unassembled WGS sequence"/>
</dbReference>
<dbReference type="PROSITE" id="PS50937">
    <property type="entry name" value="HTH_MERR_2"/>
    <property type="match status" value="1"/>
</dbReference>
<comment type="caution">
    <text evidence="3">The sequence shown here is derived from an EMBL/GenBank/DDBJ whole genome shotgun (WGS) entry which is preliminary data.</text>
</comment>
<dbReference type="SUPFAM" id="SSF46955">
    <property type="entry name" value="Putative DNA-binding domain"/>
    <property type="match status" value="1"/>
</dbReference>
<name>A0ABV7VCI2_9SPHN</name>
<dbReference type="SMART" id="SM00422">
    <property type="entry name" value="HTH_MERR"/>
    <property type="match status" value="1"/>
</dbReference>
<dbReference type="EMBL" id="JBHRYE010000053">
    <property type="protein sequence ID" value="MFC3673873.1"/>
    <property type="molecule type" value="Genomic_DNA"/>
</dbReference>
<evidence type="ECO:0000256" key="1">
    <source>
        <dbReference type="ARBA" id="ARBA00023125"/>
    </source>
</evidence>
<organism evidence="3 4">
    <name type="scientific">Novosphingobium pokkalii</name>
    <dbReference type="NCBI Taxonomy" id="1770194"/>
    <lineage>
        <taxon>Bacteria</taxon>
        <taxon>Pseudomonadati</taxon>
        <taxon>Pseudomonadota</taxon>
        <taxon>Alphaproteobacteria</taxon>
        <taxon>Sphingomonadales</taxon>
        <taxon>Sphingomonadaceae</taxon>
        <taxon>Novosphingobium</taxon>
    </lineage>
</organism>
<dbReference type="CDD" id="cd04765">
    <property type="entry name" value="HTH_MlrA-like_sg2"/>
    <property type="match status" value="1"/>
</dbReference>